<dbReference type="PANTHER" id="PTHR35011:SF2">
    <property type="entry name" value="2,3-DIKETO-L-GULONATE TRAP TRANSPORTER SMALL PERMEASE PROTEIN YIAM"/>
    <property type="match status" value="1"/>
</dbReference>
<name>A0A1T4QMC8_9GAMM</name>
<organism evidence="11 12">
    <name type="scientific">Oceanospirillum multiglobuliferum</name>
    <dbReference type="NCBI Taxonomy" id="64969"/>
    <lineage>
        <taxon>Bacteria</taxon>
        <taxon>Pseudomonadati</taxon>
        <taxon>Pseudomonadota</taxon>
        <taxon>Gammaproteobacteria</taxon>
        <taxon>Oceanospirillales</taxon>
        <taxon>Oceanospirillaceae</taxon>
        <taxon>Oceanospirillum</taxon>
    </lineage>
</organism>
<feature type="transmembrane region" description="Helical" evidence="9">
    <location>
        <begin position="135"/>
        <end position="163"/>
    </location>
</feature>
<keyword evidence="4 9" id="KW-0997">Cell inner membrane</keyword>
<sequence length="171" mass="19222">MSLATWVAEHYEEKGPASWLAFSLEVCAAVVLFALMCLTCMDVIGRYFFNNAVDGAVEITEIGLALLVFLEMPIITWRGGHVVVDILDNFVSSKVLRVLGLISALLISTGMYYLAERMIYLADRSLRREVVTEYLEIPVGYIVQYIAVMSYVTAALMLTYGIYRIIVETRD</sequence>
<comment type="subunit">
    <text evidence="9">The complex comprises the extracytoplasmic solute receptor protein and the two transmembrane proteins.</text>
</comment>
<keyword evidence="5 9" id="KW-0812">Transmembrane</keyword>
<evidence type="ECO:0000256" key="6">
    <source>
        <dbReference type="ARBA" id="ARBA00022989"/>
    </source>
</evidence>
<dbReference type="GO" id="GO:0015740">
    <property type="term" value="P:C4-dicarboxylate transport"/>
    <property type="evidence" value="ECO:0007669"/>
    <property type="project" value="TreeGrafter"/>
</dbReference>
<evidence type="ECO:0000256" key="9">
    <source>
        <dbReference type="RuleBase" id="RU369079"/>
    </source>
</evidence>
<feature type="transmembrane region" description="Helical" evidence="9">
    <location>
        <begin position="95"/>
        <end position="115"/>
    </location>
</feature>
<evidence type="ECO:0000256" key="2">
    <source>
        <dbReference type="ARBA" id="ARBA00022448"/>
    </source>
</evidence>
<comment type="similarity">
    <text evidence="8 9">Belongs to the TRAP transporter small permease family.</text>
</comment>
<dbReference type="InterPro" id="IPR007387">
    <property type="entry name" value="TRAP_DctQ"/>
</dbReference>
<dbReference type="Pfam" id="PF04290">
    <property type="entry name" value="DctQ"/>
    <property type="match status" value="1"/>
</dbReference>
<evidence type="ECO:0000256" key="8">
    <source>
        <dbReference type="ARBA" id="ARBA00038436"/>
    </source>
</evidence>
<accession>A0A1T4QMC8</accession>
<feature type="domain" description="Tripartite ATP-independent periplasmic transporters DctQ component" evidence="10">
    <location>
        <begin position="35"/>
        <end position="164"/>
    </location>
</feature>
<dbReference type="AlphaFoldDB" id="A0A1T4QMC8"/>
<keyword evidence="6 9" id="KW-1133">Transmembrane helix</keyword>
<comment type="function">
    <text evidence="9">Part of the tripartite ATP-independent periplasmic (TRAP) transport system.</text>
</comment>
<dbReference type="GO" id="GO:0022857">
    <property type="term" value="F:transmembrane transporter activity"/>
    <property type="evidence" value="ECO:0007669"/>
    <property type="project" value="UniProtKB-UniRule"/>
</dbReference>
<evidence type="ECO:0000256" key="3">
    <source>
        <dbReference type="ARBA" id="ARBA00022475"/>
    </source>
</evidence>
<gene>
    <name evidence="11" type="ORF">BTE48_03150</name>
</gene>
<dbReference type="InterPro" id="IPR055348">
    <property type="entry name" value="DctQ"/>
</dbReference>
<evidence type="ECO:0000256" key="4">
    <source>
        <dbReference type="ARBA" id="ARBA00022519"/>
    </source>
</evidence>
<evidence type="ECO:0000256" key="5">
    <source>
        <dbReference type="ARBA" id="ARBA00022692"/>
    </source>
</evidence>
<evidence type="ECO:0000256" key="1">
    <source>
        <dbReference type="ARBA" id="ARBA00004429"/>
    </source>
</evidence>
<feature type="transmembrane region" description="Helical" evidence="9">
    <location>
        <begin position="20"/>
        <end position="44"/>
    </location>
</feature>
<reference evidence="11 12" key="1">
    <citation type="submission" date="2017-01" db="EMBL/GenBank/DDBJ databases">
        <title>Genome Sequencing of a Marine Spirillum, Oceanospirillum multiglobuliferum ATCC 33336, from Japan.</title>
        <authorList>
            <person name="Carney J.G."/>
            <person name="Trachtenberg A.M."/>
            <person name="Rheaume B.A."/>
            <person name="Linnane J.D."/>
            <person name="Pitts N.L."/>
            <person name="Mykles D.L."/>
            <person name="Maclea K.S."/>
        </authorList>
    </citation>
    <scope>NUCLEOTIDE SEQUENCE [LARGE SCALE GENOMIC DNA]</scope>
    <source>
        <strain evidence="11 12">ATCC 33336</strain>
    </source>
</reference>
<evidence type="ECO:0000256" key="7">
    <source>
        <dbReference type="ARBA" id="ARBA00023136"/>
    </source>
</evidence>
<evidence type="ECO:0000259" key="10">
    <source>
        <dbReference type="Pfam" id="PF04290"/>
    </source>
</evidence>
<dbReference type="OrthoDB" id="2877624at2"/>
<proteinExistence type="inferred from homology"/>
<keyword evidence="3" id="KW-1003">Cell membrane</keyword>
<dbReference type="EMBL" id="MTSM01000003">
    <property type="protein sequence ID" value="OPX56440.1"/>
    <property type="molecule type" value="Genomic_DNA"/>
</dbReference>
<keyword evidence="12" id="KW-1185">Reference proteome</keyword>
<dbReference type="RefSeq" id="WP_078745530.1">
    <property type="nucleotide sequence ID" value="NZ_FUXG01000012.1"/>
</dbReference>
<dbReference type="STRING" id="64969.SAMN02745127_01936"/>
<comment type="caution">
    <text evidence="11">The sequence shown here is derived from an EMBL/GenBank/DDBJ whole genome shotgun (WGS) entry which is preliminary data.</text>
</comment>
<keyword evidence="7 9" id="KW-0472">Membrane</keyword>
<dbReference type="PANTHER" id="PTHR35011">
    <property type="entry name" value="2,3-DIKETO-L-GULONATE TRAP TRANSPORTER SMALL PERMEASE PROTEIN YIAM"/>
    <property type="match status" value="1"/>
</dbReference>
<keyword evidence="2 9" id="KW-0813">Transport</keyword>
<dbReference type="Proteomes" id="UP000191418">
    <property type="component" value="Unassembled WGS sequence"/>
</dbReference>
<evidence type="ECO:0000313" key="12">
    <source>
        <dbReference type="Proteomes" id="UP000191418"/>
    </source>
</evidence>
<dbReference type="GO" id="GO:0005886">
    <property type="term" value="C:plasma membrane"/>
    <property type="evidence" value="ECO:0007669"/>
    <property type="project" value="UniProtKB-SubCell"/>
</dbReference>
<comment type="subcellular location">
    <subcellularLocation>
        <location evidence="1 9">Cell inner membrane</location>
        <topology evidence="1 9">Multi-pass membrane protein</topology>
    </subcellularLocation>
</comment>
<evidence type="ECO:0000313" key="11">
    <source>
        <dbReference type="EMBL" id="OPX56440.1"/>
    </source>
</evidence>
<comment type="caution">
    <text evidence="9">Lacks conserved residue(s) required for the propagation of feature annotation.</text>
</comment>
<protein>
    <recommendedName>
        <fullName evidence="9">TRAP transporter small permease protein</fullName>
    </recommendedName>
</protein>